<reference evidence="3" key="1">
    <citation type="journal article" date="2023" name="Commun. Biol.">
        <title>Genome analysis of Parmales, the sister group of diatoms, reveals the evolutionary specialization of diatoms from phago-mixotrophs to photoautotrophs.</title>
        <authorList>
            <person name="Ban H."/>
            <person name="Sato S."/>
            <person name="Yoshikawa S."/>
            <person name="Yamada K."/>
            <person name="Nakamura Y."/>
            <person name="Ichinomiya M."/>
            <person name="Sato N."/>
            <person name="Blanc-Mathieu R."/>
            <person name="Endo H."/>
            <person name="Kuwata A."/>
            <person name="Ogata H."/>
        </authorList>
    </citation>
    <scope>NUCLEOTIDE SEQUENCE [LARGE SCALE GENOMIC DNA]</scope>
</reference>
<keyword evidence="1" id="KW-0812">Transmembrane</keyword>
<keyword evidence="1" id="KW-1133">Transmembrane helix</keyword>
<feature type="transmembrane region" description="Helical" evidence="1">
    <location>
        <begin position="16"/>
        <end position="37"/>
    </location>
</feature>
<dbReference type="EMBL" id="BLQM01000094">
    <property type="protein sequence ID" value="GMH62751.1"/>
    <property type="molecule type" value="Genomic_DNA"/>
</dbReference>
<evidence type="ECO:0000256" key="1">
    <source>
        <dbReference type="SAM" id="Phobius"/>
    </source>
</evidence>
<sequence length="221" mass="24991">MIIVFISYSNQSWYTLLWELLFVITLVKPGVDCYWVIQHQKQKANAALDPLTEMVYIKEVELITDCIPGAVIQAIAFVNGQHSYIAVVSLMSNVPTAAFIAASMALEKDIGVLCLNGAIGSLVALQTICYISFLAIIEPKYRKTFLGTTTASQMTMAKFQETRDDHVKLEFTFDVHPSLWAPIKDEVKNWVNEALRLWIREQPDWFDDHAKASIPDNFVTD</sequence>
<feature type="transmembrane region" description="Helical" evidence="1">
    <location>
        <begin position="84"/>
        <end position="106"/>
    </location>
</feature>
<organism evidence="2 3">
    <name type="scientific">Triparma laevis f. inornata</name>
    <dbReference type="NCBI Taxonomy" id="1714386"/>
    <lineage>
        <taxon>Eukaryota</taxon>
        <taxon>Sar</taxon>
        <taxon>Stramenopiles</taxon>
        <taxon>Ochrophyta</taxon>
        <taxon>Bolidophyceae</taxon>
        <taxon>Parmales</taxon>
        <taxon>Triparmaceae</taxon>
        <taxon>Triparma</taxon>
    </lineage>
</organism>
<dbReference type="Proteomes" id="UP001162640">
    <property type="component" value="Unassembled WGS sequence"/>
</dbReference>
<dbReference type="AlphaFoldDB" id="A0A9W6ZZG2"/>
<keyword evidence="1" id="KW-0472">Membrane</keyword>
<comment type="caution">
    <text evidence="2">The sequence shown here is derived from an EMBL/GenBank/DDBJ whole genome shotgun (WGS) entry which is preliminary data.</text>
</comment>
<accession>A0A9W6ZZG2</accession>
<evidence type="ECO:0000313" key="3">
    <source>
        <dbReference type="Proteomes" id="UP001162640"/>
    </source>
</evidence>
<evidence type="ECO:0000313" key="2">
    <source>
        <dbReference type="EMBL" id="GMH62751.1"/>
    </source>
</evidence>
<feature type="transmembrane region" description="Helical" evidence="1">
    <location>
        <begin position="118"/>
        <end position="137"/>
    </location>
</feature>
<protein>
    <submittedName>
        <fullName evidence="2">Uncharacterized protein</fullName>
    </submittedName>
</protein>
<proteinExistence type="predicted"/>
<gene>
    <name evidence="2" type="ORF">TL16_g03547</name>
</gene>
<name>A0A9W6ZZG2_9STRA</name>